<reference evidence="1 2" key="1">
    <citation type="journal article" date="2022" name="DNA Res.">
        <title>Chromosomal-level genome assembly of the orchid tree Bauhinia variegata (Leguminosae; Cercidoideae) supports the allotetraploid origin hypothesis of Bauhinia.</title>
        <authorList>
            <person name="Zhong Y."/>
            <person name="Chen Y."/>
            <person name="Zheng D."/>
            <person name="Pang J."/>
            <person name="Liu Y."/>
            <person name="Luo S."/>
            <person name="Meng S."/>
            <person name="Qian L."/>
            <person name="Wei D."/>
            <person name="Dai S."/>
            <person name="Zhou R."/>
        </authorList>
    </citation>
    <scope>NUCLEOTIDE SEQUENCE [LARGE SCALE GENOMIC DNA]</scope>
    <source>
        <strain evidence="1">BV-YZ2020</strain>
    </source>
</reference>
<comment type="caution">
    <text evidence="1">The sequence shown here is derived from an EMBL/GenBank/DDBJ whole genome shotgun (WGS) entry which is preliminary data.</text>
</comment>
<dbReference type="EMBL" id="CM039434">
    <property type="protein sequence ID" value="KAI4323389.1"/>
    <property type="molecule type" value="Genomic_DNA"/>
</dbReference>
<protein>
    <submittedName>
        <fullName evidence="1">Uncharacterized protein</fullName>
    </submittedName>
</protein>
<proteinExistence type="predicted"/>
<evidence type="ECO:0000313" key="1">
    <source>
        <dbReference type="EMBL" id="KAI4323389.1"/>
    </source>
</evidence>
<organism evidence="1 2">
    <name type="scientific">Bauhinia variegata</name>
    <name type="common">Purple orchid tree</name>
    <name type="synonym">Phanera variegata</name>
    <dbReference type="NCBI Taxonomy" id="167791"/>
    <lineage>
        <taxon>Eukaryota</taxon>
        <taxon>Viridiplantae</taxon>
        <taxon>Streptophyta</taxon>
        <taxon>Embryophyta</taxon>
        <taxon>Tracheophyta</taxon>
        <taxon>Spermatophyta</taxon>
        <taxon>Magnoliopsida</taxon>
        <taxon>eudicotyledons</taxon>
        <taxon>Gunneridae</taxon>
        <taxon>Pentapetalae</taxon>
        <taxon>rosids</taxon>
        <taxon>fabids</taxon>
        <taxon>Fabales</taxon>
        <taxon>Fabaceae</taxon>
        <taxon>Cercidoideae</taxon>
        <taxon>Cercideae</taxon>
        <taxon>Bauhiniinae</taxon>
        <taxon>Bauhinia</taxon>
    </lineage>
</organism>
<keyword evidence="2" id="KW-1185">Reference proteome</keyword>
<accession>A0ACB9MIT0</accession>
<sequence length="456" mass="51150">MSSKVFTLNVLEQCRVSPPPNSTQTKTFPLTFLDIPWLFFSPNNPLFFYEFPHSVSHFMATIVPKLKLSLSLTLQHYYPFAASFVSPPGTGKPHLVFTDGNSVSLEIAESNGDFDHCCSYYPRDASEFHLLAPKLTPCEKKDSPLLAIQVTIFRNAGFCIGIAYHHVVADGRTFNNFVKTWASYCRYETTSFNLKLIPFYDRSVIIDTHELEVVFLGQWRKRKLAQGIAIGREVRVDLSGMVRATFTMGSAEMEHIKHWIIARCKKKNLSQPLRLSPYILTCAFLWVCLLKTHRIEDENDPSYFGFVAGGMTRLPFSVPTTYLGNFVGFGRASGSRNELLGEDGIVVAAKAIAKTVKQLDLSIFSGSEKWVLDWDVLFGSEHHVMVTGSPKVDLYGTDFGWGRPKKIEDISIDNTKAISLTESRDLEGGIEIGIALPKDKMDIFTILFTQGLKALS</sequence>
<evidence type="ECO:0000313" key="2">
    <source>
        <dbReference type="Proteomes" id="UP000828941"/>
    </source>
</evidence>
<gene>
    <name evidence="1" type="ORF">L6164_023001</name>
</gene>
<name>A0ACB9MIT0_BAUVA</name>
<dbReference type="Proteomes" id="UP000828941">
    <property type="component" value="Chromosome 9"/>
</dbReference>